<dbReference type="EMBL" id="QUMU01000018">
    <property type="protein sequence ID" value="REG22886.1"/>
    <property type="molecule type" value="Genomic_DNA"/>
</dbReference>
<dbReference type="Proteomes" id="UP000256345">
    <property type="component" value="Unassembled WGS sequence"/>
</dbReference>
<evidence type="ECO:0000313" key="2">
    <source>
        <dbReference type="Proteomes" id="UP000256345"/>
    </source>
</evidence>
<evidence type="ECO:0000313" key="1">
    <source>
        <dbReference type="EMBL" id="REG22886.1"/>
    </source>
</evidence>
<comment type="caution">
    <text evidence="1">The sequence shown here is derived from an EMBL/GenBank/DDBJ whole genome shotgun (WGS) entry which is preliminary data.</text>
</comment>
<dbReference type="Gene3D" id="3.40.50.300">
    <property type="entry name" value="P-loop containing nucleotide triphosphate hydrolases"/>
    <property type="match status" value="1"/>
</dbReference>
<sequence length="195" mass="22016">MFLNYSARELNIKIVYCGPDLAGQKTSYQYVRSKFPPQRGEWWHTHSTLVGRTDSFDFVPPGLGEIRGFKSRIHLFVLVVHVASENTRRLMLKGVDGVIFVADSQRQCAEDNLSSLEEMERNLVDMGYDPVKLPRVYSYNKRDLPDALPVEELEKQLNPQRKYPSFETIASQGVGVLASLKGVLRAILLDATQGG</sequence>
<organism evidence="1 2">
    <name type="scientific">Archangium gephyra</name>
    <dbReference type="NCBI Taxonomy" id="48"/>
    <lineage>
        <taxon>Bacteria</taxon>
        <taxon>Pseudomonadati</taxon>
        <taxon>Myxococcota</taxon>
        <taxon>Myxococcia</taxon>
        <taxon>Myxococcales</taxon>
        <taxon>Cystobacterineae</taxon>
        <taxon>Archangiaceae</taxon>
        <taxon>Archangium</taxon>
    </lineage>
</organism>
<dbReference type="CDD" id="cd00882">
    <property type="entry name" value="Ras_like_GTPase"/>
    <property type="match status" value="1"/>
</dbReference>
<dbReference type="SUPFAM" id="SSF52540">
    <property type="entry name" value="P-loop containing nucleoside triphosphate hydrolases"/>
    <property type="match status" value="1"/>
</dbReference>
<proteinExistence type="predicted"/>
<name>A0ABX9JN65_9BACT</name>
<protein>
    <recommendedName>
        <fullName evidence="3">Gliding-motility protein MglA</fullName>
    </recommendedName>
</protein>
<accession>A0ABX9JN65</accession>
<gene>
    <name evidence="1" type="ORF">ATI61_11891</name>
</gene>
<reference evidence="1 2" key="1">
    <citation type="submission" date="2018-08" db="EMBL/GenBank/DDBJ databases">
        <title>Genomic Encyclopedia of Archaeal and Bacterial Type Strains, Phase II (KMG-II): from individual species to whole genera.</title>
        <authorList>
            <person name="Goeker M."/>
        </authorList>
    </citation>
    <scope>NUCLEOTIDE SEQUENCE [LARGE SCALE GENOMIC DNA]</scope>
    <source>
        <strain evidence="1 2">DSM 2261</strain>
    </source>
</reference>
<evidence type="ECO:0008006" key="3">
    <source>
        <dbReference type="Google" id="ProtNLM"/>
    </source>
</evidence>
<keyword evidence="2" id="KW-1185">Reference proteome</keyword>
<dbReference type="InterPro" id="IPR027417">
    <property type="entry name" value="P-loop_NTPase"/>
</dbReference>